<dbReference type="RefSeq" id="WP_245449867.1">
    <property type="nucleotide sequence ID" value="NZ_CAKNFM010000006.1"/>
</dbReference>
<comment type="catalytic activity">
    <reaction evidence="7">
        <text>ATP + H2O + polyamine-[polyamine-binding protein]Side 1 = ADP + phosphate + polyamineSide 2 + [polyamine-binding protein]Side 1.</text>
        <dbReference type="EC" id="7.6.2.11"/>
    </reaction>
</comment>
<keyword evidence="9" id="KW-1185">Reference proteome</keyword>
<dbReference type="PANTHER" id="PTHR42781:SF4">
    <property type="entry name" value="SPERMIDINE_PUTRESCINE IMPORT ATP-BINDING PROTEIN POTA"/>
    <property type="match status" value="1"/>
</dbReference>
<dbReference type="GO" id="GO:0015847">
    <property type="term" value="P:putrescine transport"/>
    <property type="evidence" value="ECO:0007669"/>
    <property type="project" value="UniProtKB-ARBA"/>
</dbReference>
<comment type="function">
    <text evidence="7">Part of the ABC transporter complex PotABCD involved in spermidine/putrescine import. Responsible for energy coupling to the transport system.</text>
</comment>
<evidence type="ECO:0000256" key="3">
    <source>
        <dbReference type="ARBA" id="ARBA00022741"/>
    </source>
</evidence>
<organism evidence="8 9">
    <name type="scientific">Chelatococcus asaccharovorans</name>
    <dbReference type="NCBI Taxonomy" id="28210"/>
    <lineage>
        <taxon>Bacteria</taxon>
        <taxon>Pseudomonadati</taxon>
        <taxon>Pseudomonadota</taxon>
        <taxon>Alphaproteobacteria</taxon>
        <taxon>Hyphomicrobiales</taxon>
        <taxon>Chelatococcaceae</taxon>
        <taxon>Chelatococcus</taxon>
    </lineage>
</organism>
<dbReference type="SMART" id="SM00382">
    <property type="entry name" value="AAA"/>
    <property type="match status" value="1"/>
</dbReference>
<comment type="caution">
    <text evidence="8">The sequence shown here is derived from an EMBL/GenBank/DDBJ whole genome shotgun (WGS) entry which is preliminary data.</text>
</comment>
<keyword evidence="1 7" id="KW-0813">Transport</keyword>
<evidence type="ECO:0000256" key="1">
    <source>
        <dbReference type="ARBA" id="ARBA00022448"/>
    </source>
</evidence>
<dbReference type="GO" id="GO:0016887">
    <property type="term" value="F:ATP hydrolysis activity"/>
    <property type="evidence" value="ECO:0007669"/>
    <property type="project" value="InterPro"/>
</dbReference>
<dbReference type="SUPFAM" id="SSF52540">
    <property type="entry name" value="P-loop containing nucleoside triphosphate hydrolases"/>
    <property type="match status" value="1"/>
</dbReference>
<dbReference type="Pfam" id="PF08402">
    <property type="entry name" value="TOBE_2"/>
    <property type="match status" value="1"/>
</dbReference>
<dbReference type="InterPro" id="IPR003593">
    <property type="entry name" value="AAA+_ATPase"/>
</dbReference>
<name>A0A2V3U3M7_9HYPH</name>
<evidence type="ECO:0000256" key="6">
    <source>
        <dbReference type="ARBA" id="ARBA00023136"/>
    </source>
</evidence>
<sequence>MDVHLPTGGVEITARDLGKRYGGVSALRETTLDIPAGEFLTLLGPSGSGKTTLLMILAGFTRPDSGELFFGDQPVHRLPPHKRNVGMVFQNYALFSHMTVAENIAYPLRIRGVGRADCEKRVAEILSLVHLEGFEDRQIRQLSGGQAQRVALARATVFKPKILLMDEPLSALDKKLRDQMQVEIRRIHNALGVTTIYVTHDQREALTMSDRIAVLNRGAVQQVGTPNEIYTSPKTAFVADFIGGSNILPLVRNGEGVRFADQDILALNSPPDAELLYLVARPEKLMFSSSGEPALDANRFSAIVTNISFEGDSYAVSAALTNGREVTVRCATTIRALPKEGEIVTLELARQDALIVRGDT</sequence>
<dbReference type="Proteomes" id="UP000248021">
    <property type="component" value="Unassembled WGS sequence"/>
</dbReference>
<keyword evidence="6 7" id="KW-0472">Membrane</keyword>
<dbReference type="Pfam" id="PF00005">
    <property type="entry name" value="ABC_tran"/>
    <property type="match status" value="1"/>
</dbReference>
<dbReference type="PROSITE" id="PS00211">
    <property type="entry name" value="ABC_TRANSPORTER_1"/>
    <property type="match status" value="1"/>
</dbReference>
<dbReference type="NCBIfam" id="TIGR01187">
    <property type="entry name" value="potA"/>
    <property type="match status" value="1"/>
</dbReference>
<evidence type="ECO:0000313" key="8">
    <source>
        <dbReference type="EMBL" id="PXW57101.1"/>
    </source>
</evidence>
<gene>
    <name evidence="7" type="primary">potA</name>
    <name evidence="8" type="ORF">C7450_107139</name>
</gene>
<dbReference type="InterPro" id="IPR008995">
    <property type="entry name" value="Mo/tungstate-bd_C_term_dom"/>
</dbReference>
<dbReference type="FunFam" id="3.40.50.300:FF:000133">
    <property type="entry name" value="Spermidine/putrescine import ATP-binding protein PotA"/>
    <property type="match status" value="1"/>
</dbReference>
<dbReference type="AlphaFoldDB" id="A0A2V3U3M7"/>
<evidence type="ECO:0000256" key="7">
    <source>
        <dbReference type="RuleBase" id="RU364083"/>
    </source>
</evidence>
<evidence type="ECO:0000256" key="2">
    <source>
        <dbReference type="ARBA" id="ARBA00022475"/>
    </source>
</evidence>
<evidence type="ECO:0000313" key="9">
    <source>
        <dbReference type="Proteomes" id="UP000248021"/>
    </source>
</evidence>
<reference evidence="8 9" key="1">
    <citation type="submission" date="2018-05" db="EMBL/GenBank/DDBJ databases">
        <title>Genomic Encyclopedia of Type Strains, Phase IV (KMG-IV): sequencing the most valuable type-strain genomes for metagenomic binning, comparative biology and taxonomic classification.</title>
        <authorList>
            <person name="Goeker M."/>
        </authorList>
    </citation>
    <scope>NUCLEOTIDE SEQUENCE [LARGE SCALE GENOMIC DNA]</scope>
    <source>
        <strain evidence="8 9">DSM 6462</strain>
    </source>
</reference>
<proteinExistence type="inferred from homology"/>
<comment type="similarity">
    <text evidence="7">Belongs to the ABC transporter superfamily. Spermidine/putrescine importer (TC 3.A.1.11.1) family.</text>
</comment>
<dbReference type="InterPro" id="IPR017871">
    <property type="entry name" value="ABC_transporter-like_CS"/>
</dbReference>
<dbReference type="GO" id="GO:0005524">
    <property type="term" value="F:ATP binding"/>
    <property type="evidence" value="ECO:0007669"/>
    <property type="project" value="UniProtKB-KW"/>
</dbReference>
<dbReference type="InterPro" id="IPR013611">
    <property type="entry name" value="Transp-assoc_OB_typ2"/>
</dbReference>
<dbReference type="InterPro" id="IPR003439">
    <property type="entry name" value="ABC_transporter-like_ATP-bd"/>
</dbReference>
<dbReference type="PROSITE" id="PS50893">
    <property type="entry name" value="ABC_TRANSPORTER_2"/>
    <property type="match status" value="1"/>
</dbReference>
<dbReference type="GO" id="GO:0015417">
    <property type="term" value="F:ABC-type polyamine transporter activity"/>
    <property type="evidence" value="ECO:0007669"/>
    <property type="project" value="UniProtKB-EC"/>
</dbReference>
<protein>
    <recommendedName>
        <fullName evidence="7">Spermidine/putrescine import ATP-binding protein PotA</fullName>
        <ecNumber evidence="7">7.6.2.11</ecNumber>
    </recommendedName>
</protein>
<dbReference type="EMBL" id="QJJK01000007">
    <property type="protein sequence ID" value="PXW57101.1"/>
    <property type="molecule type" value="Genomic_DNA"/>
</dbReference>
<dbReference type="EC" id="7.6.2.11" evidence="7"/>
<keyword evidence="5 7" id="KW-1278">Translocase</keyword>
<dbReference type="PANTHER" id="PTHR42781">
    <property type="entry name" value="SPERMIDINE/PUTRESCINE IMPORT ATP-BINDING PROTEIN POTA"/>
    <property type="match status" value="1"/>
</dbReference>
<comment type="subunit">
    <text evidence="7">The complex is composed of two ATP-binding proteins (PotA), two transmembrane proteins (PotB and PotC) and a solute-binding protein (PotD).</text>
</comment>
<evidence type="ECO:0000256" key="4">
    <source>
        <dbReference type="ARBA" id="ARBA00022840"/>
    </source>
</evidence>
<evidence type="ECO:0000256" key="5">
    <source>
        <dbReference type="ARBA" id="ARBA00022967"/>
    </source>
</evidence>
<dbReference type="Gene3D" id="3.40.50.300">
    <property type="entry name" value="P-loop containing nucleotide triphosphate hydrolases"/>
    <property type="match status" value="1"/>
</dbReference>
<dbReference type="InterPro" id="IPR005893">
    <property type="entry name" value="PotA-like"/>
</dbReference>
<keyword evidence="4 7" id="KW-0067">ATP-binding</keyword>
<dbReference type="InterPro" id="IPR050093">
    <property type="entry name" value="ABC_SmlMolc_Importer"/>
</dbReference>
<keyword evidence="2 7" id="KW-1003">Cell membrane</keyword>
<dbReference type="SUPFAM" id="SSF50331">
    <property type="entry name" value="MOP-like"/>
    <property type="match status" value="1"/>
</dbReference>
<keyword evidence="3 7" id="KW-0547">Nucleotide-binding</keyword>
<accession>A0A2V3U3M7</accession>
<dbReference type="GO" id="GO:0043190">
    <property type="term" value="C:ATP-binding cassette (ABC) transporter complex"/>
    <property type="evidence" value="ECO:0007669"/>
    <property type="project" value="InterPro"/>
</dbReference>
<dbReference type="InterPro" id="IPR027417">
    <property type="entry name" value="P-loop_NTPase"/>
</dbReference>